<dbReference type="PANTHER" id="PTHR37017:SF11">
    <property type="entry name" value="ESTERASE_LIPASE_THIOESTERASE DOMAIN-CONTAINING PROTEIN"/>
    <property type="match status" value="1"/>
</dbReference>
<dbReference type="EMBL" id="JACBFH010000001">
    <property type="protein sequence ID" value="NYY89622.1"/>
    <property type="molecule type" value="Genomic_DNA"/>
</dbReference>
<proteinExistence type="predicted"/>
<protein>
    <submittedName>
        <fullName evidence="2">Alpha/beta hydrolase</fullName>
    </submittedName>
</protein>
<dbReference type="Gene3D" id="3.40.50.1820">
    <property type="entry name" value="alpha/beta hydrolase"/>
    <property type="match status" value="1"/>
</dbReference>
<gene>
    <name evidence="2" type="ORF">G6321_14640</name>
</gene>
<dbReference type="GO" id="GO:0016787">
    <property type="term" value="F:hydrolase activity"/>
    <property type="evidence" value="ECO:0007669"/>
    <property type="project" value="UniProtKB-KW"/>
</dbReference>
<evidence type="ECO:0000313" key="2">
    <source>
        <dbReference type="EMBL" id="NYY89622.1"/>
    </source>
</evidence>
<reference evidence="2" key="1">
    <citation type="submission" date="2020-06" db="EMBL/GenBank/DDBJ databases">
        <title>Whole Genome Sequence of Bradyrhizobium sp. Strain 323S2.</title>
        <authorList>
            <person name="Bromfield E.S.P."/>
        </authorList>
    </citation>
    <scope>NUCLEOTIDE SEQUENCE [LARGE SCALE GENOMIC DNA]</scope>
    <source>
        <strain evidence="2">323S2</strain>
    </source>
</reference>
<keyword evidence="2" id="KW-0378">Hydrolase</keyword>
<organism evidence="2">
    <name type="scientific">Bradyrhizobium barranii subsp. barranii</name>
    <dbReference type="NCBI Taxonomy" id="2823807"/>
    <lineage>
        <taxon>Bacteria</taxon>
        <taxon>Pseudomonadati</taxon>
        <taxon>Pseudomonadota</taxon>
        <taxon>Alphaproteobacteria</taxon>
        <taxon>Hyphomicrobiales</taxon>
        <taxon>Nitrobacteraceae</taxon>
        <taxon>Bradyrhizobium</taxon>
        <taxon>Bradyrhizobium barranii</taxon>
    </lineage>
</organism>
<dbReference type="AlphaFoldDB" id="A0A7Z0QAB4"/>
<comment type="caution">
    <text evidence="2">The sequence shown here is derived from an EMBL/GenBank/DDBJ whole genome shotgun (WGS) entry which is preliminary data.</text>
</comment>
<evidence type="ECO:0000259" key="1">
    <source>
        <dbReference type="Pfam" id="PF12697"/>
    </source>
</evidence>
<dbReference type="Pfam" id="PF12697">
    <property type="entry name" value="Abhydrolase_6"/>
    <property type="match status" value="1"/>
</dbReference>
<dbReference type="SUPFAM" id="SSF53474">
    <property type="entry name" value="alpha/beta-Hydrolases"/>
    <property type="match status" value="1"/>
</dbReference>
<dbReference type="InterPro" id="IPR000073">
    <property type="entry name" value="AB_hydrolase_1"/>
</dbReference>
<name>A0A7Z0QAB4_9BRAD</name>
<dbReference type="InterPro" id="IPR052897">
    <property type="entry name" value="Sec-Metab_Biosynth_Hydrolase"/>
</dbReference>
<feature type="domain" description="AB hydrolase-1" evidence="1">
    <location>
        <begin position="5"/>
        <end position="109"/>
    </location>
</feature>
<dbReference type="InterPro" id="IPR029058">
    <property type="entry name" value="AB_hydrolase_fold"/>
</dbReference>
<sequence>MSTYVLVHGAWHTGAEFEPVAAPIRAAGHKVYTPTIKGNRPGDAKTTGLKDAIQSIADYLAENNLKDIVLLGHSYGGMIITGVADLAPERIRRRCIGMPLCPTTANASTTWCRRTLSGCSKRSRPNAATAPWCCPSRSGAKPSSTMPISRPRSAPMTCSTRIRSRLSPTRSRSRPIRRRCRWQSPISTAPRTSRCRTAIPGIRGSRRSSACSVWCRCREATSSASPIRRGWPRRSWRRGATEPRPSRARRLSTIAPTAGFGGTALACPLTNPDR</sequence>
<dbReference type="PANTHER" id="PTHR37017">
    <property type="entry name" value="AB HYDROLASE-1 DOMAIN-CONTAINING PROTEIN-RELATED"/>
    <property type="match status" value="1"/>
</dbReference>
<accession>A0A7Z0QAB4</accession>